<keyword evidence="3" id="KW-0418">Kinase</keyword>
<evidence type="ECO:0000256" key="3">
    <source>
        <dbReference type="ARBA" id="ARBA00022777"/>
    </source>
</evidence>
<reference evidence="7" key="2">
    <citation type="submission" date="2020-09" db="EMBL/GenBank/DDBJ databases">
        <authorList>
            <person name="Sun Q."/>
            <person name="Ohkuma M."/>
        </authorList>
    </citation>
    <scope>NUCLEOTIDE SEQUENCE</scope>
    <source>
        <strain evidence="7">JCM 4391</strain>
    </source>
</reference>
<sequence length="210" mass="21871">MTPGKLELLTSWLPTRPWYVSTGAVPALSVAGGFRLDDPEGEVGMEFMVVTDASGDRPVTYHVPLAYRGAPLDGAGNDDRAALVGTSEHGVLGTRWIYDGAGDPVLVAQLLALLHGRAQPQAQSETDTPDPSVTRHGAEGPRPAPTGPGTVAEGGDGTVVTVPTDSGPAALTLVRVLRPSAPDPARICVTAPWRLPDGTEHRAPFAFLDV</sequence>
<evidence type="ECO:0000313" key="8">
    <source>
        <dbReference type="Proteomes" id="UP000636661"/>
    </source>
</evidence>
<gene>
    <name evidence="7" type="ORF">GCM10010274_42040</name>
</gene>
<feature type="domain" description="Maltokinase N-terminal cap" evidence="6">
    <location>
        <begin position="12"/>
        <end position="103"/>
    </location>
</feature>
<organism evidence="7 8">
    <name type="scientific">Streptomyces lavendofoliae</name>
    <dbReference type="NCBI Taxonomy" id="67314"/>
    <lineage>
        <taxon>Bacteria</taxon>
        <taxon>Bacillati</taxon>
        <taxon>Actinomycetota</taxon>
        <taxon>Actinomycetes</taxon>
        <taxon>Kitasatosporales</taxon>
        <taxon>Streptomycetaceae</taxon>
        <taxon>Streptomyces</taxon>
    </lineage>
</organism>
<evidence type="ECO:0000256" key="2">
    <source>
        <dbReference type="ARBA" id="ARBA00022741"/>
    </source>
</evidence>
<keyword evidence="1" id="KW-0808">Transferase</keyword>
<dbReference type="GO" id="GO:0005524">
    <property type="term" value="F:ATP binding"/>
    <property type="evidence" value="ECO:0007669"/>
    <property type="project" value="UniProtKB-KW"/>
</dbReference>
<name>A0A918I161_9ACTN</name>
<keyword evidence="8" id="KW-1185">Reference proteome</keyword>
<feature type="region of interest" description="Disordered" evidence="5">
    <location>
        <begin position="118"/>
        <end position="161"/>
    </location>
</feature>
<evidence type="ECO:0000313" key="7">
    <source>
        <dbReference type="EMBL" id="GGU49135.1"/>
    </source>
</evidence>
<comment type="caution">
    <text evidence="7">The sequence shown here is derived from an EMBL/GenBank/DDBJ whole genome shotgun (WGS) entry which is preliminary data.</text>
</comment>
<dbReference type="Proteomes" id="UP000636661">
    <property type="component" value="Unassembled WGS sequence"/>
</dbReference>
<evidence type="ECO:0000256" key="5">
    <source>
        <dbReference type="SAM" id="MobiDB-lite"/>
    </source>
</evidence>
<dbReference type="AlphaFoldDB" id="A0A918I161"/>
<reference evidence="7" key="1">
    <citation type="journal article" date="2014" name="Int. J. Syst. Evol. Microbiol.">
        <title>Complete genome sequence of Corynebacterium casei LMG S-19264T (=DSM 44701T), isolated from a smear-ripened cheese.</title>
        <authorList>
            <consortium name="US DOE Joint Genome Institute (JGI-PGF)"/>
            <person name="Walter F."/>
            <person name="Albersmeier A."/>
            <person name="Kalinowski J."/>
            <person name="Ruckert C."/>
        </authorList>
    </citation>
    <scope>NUCLEOTIDE SEQUENCE</scope>
    <source>
        <strain evidence="7">JCM 4391</strain>
    </source>
</reference>
<evidence type="ECO:0000259" key="6">
    <source>
        <dbReference type="Pfam" id="PF18085"/>
    </source>
</evidence>
<dbReference type="EMBL" id="BMTP01000011">
    <property type="protein sequence ID" value="GGU49135.1"/>
    <property type="molecule type" value="Genomic_DNA"/>
</dbReference>
<evidence type="ECO:0000256" key="1">
    <source>
        <dbReference type="ARBA" id="ARBA00022679"/>
    </source>
</evidence>
<keyword evidence="2" id="KW-0547">Nucleotide-binding</keyword>
<proteinExistence type="predicted"/>
<keyword evidence="4" id="KW-0067">ATP-binding</keyword>
<dbReference type="Pfam" id="PF18085">
    <property type="entry name" value="Mak_N_cap"/>
    <property type="match status" value="1"/>
</dbReference>
<feature type="compositionally biased region" description="Polar residues" evidence="5">
    <location>
        <begin position="120"/>
        <end position="131"/>
    </location>
</feature>
<dbReference type="GO" id="GO:0016301">
    <property type="term" value="F:kinase activity"/>
    <property type="evidence" value="ECO:0007669"/>
    <property type="project" value="UniProtKB-KW"/>
</dbReference>
<accession>A0A918I161</accession>
<dbReference type="InterPro" id="IPR040999">
    <property type="entry name" value="Mak_N_cap"/>
</dbReference>
<evidence type="ECO:0000256" key="4">
    <source>
        <dbReference type="ARBA" id="ARBA00022840"/>
    </source>
</evidence>
<protein>
    <recommendedName>
        <fullName evidence="6">Maltokinase N-terminal cap domain-containing protein</fullName>
    </recommendedName>
</protein>